<organism evidence="1 2">
    <name type="scientific">Buddleja alternifolia</name>
    <dbReference type="NCBI Taxonomy" id="168488"/>
    <lineage>
        <taxon>Eukaryota</taxon>
        <taxon>Viridiplantae</taxon>
        <taxon>Streptophyta</taxon>
        <taxon>Embryophyta</taxon>
        <taxon>Tracheophyta</taxon>
        <taxon>Spermatophyta</taxon>
        <taxon>Magnoliopsida</taxon>
        <taxon>eudicotyledons</taxon>
        <taxon>Gunneridae</taxon>
        <taxon>Pentapetalae</taxon>
        <taxon>asterids</taxon>
        <taxon>lamiids</taxon>
        <taxon>Lamiales</taxon>
        <taxon>Scrophulariaceae</taxon>
        <taxon>Buddlejeae</taxon>
        <taxon>Buddleja</taxon>
    </lineage>
</organism>
<evidence type="ECO:0000313" key="1">
    <source>
        <dbReference type="EMBL" id="KAG8389275.1"/>
    </source>
</evidence>
<dbReference type="EMBL" id="WHWC01000002">
    <property type="protein sequence ID" value="KAG8389275.1"/>
    <property type="molecule type" value="Genomic_DNA"/>
</dbReference>
<gene>
    <name evidence="1" type="ORF">BUALT_Bualt02G0212000</name>
</gene>
<comment type="caution">
    <text evidence="1">The sequence shown here is derived from an EMBL/GenBank/DDBJ whole genome shotgun (WGS) entry which is preliminary data.</text>
</comment>
<dbReference type="AlphaFoldDB" id="A0AAV6YCV0"/>
<keyword evidence="2" id="KW-1185">Reference proteome</keyword>
<name>A0AAV6YCV0_9LAMI</name>
<sequence length="79" mass="8661">MAAAALKATPFLQLKNNFNIPECRSSLNPKSLKFKSPMATLTNAPTVGLSETFSRLKQQGKGFVDGFFEFLNLDDGFVC</sequence>
<evidence type="ECO:0000313" key="2">
    <source>
        <dbReference type="Proteomes" id="UP000826271"/>
    </source>
</evidence>
<protein>
    <submittedName>
        <fullName evidence="1">Uncharacterized protein</fullName>
    </submittedName>
</protein>
<proteinExistence type="predicted"/>
<reference evidence="1" key="1">
    <citation type="submission" date="2019-10" db="EMBL/GenBank/DDBJ databases">
        <authorList>
            <person name="Zhang R."/>
            <person name="Pan Y."/>
            <person name="Wang J."/>
            <person name="Ma R."/>
            <person name="Yu S."/>
        </authorList>
    </citation>
    <scope>NUCLEOTIDE SEQUENCE</scope>
    <source>
        <strain evidence="1">LA-IB0</strain>
        <tissue evidence="1">Leaf</tissue>
    </source>
</reference>
<dbReference type="Proteomes" id="UP000826271">
    <property type="component" value="Unassembled WGS sequence"/>
</dbReference>
<accession>A0AAV6YCV0</accession>